<dbReference type="EnsemblMetazoa" id="tetur13g00830.1">
    <property type="protein sequence ID" value="tetur13g00830.1"/>
    <property type="gene ID" value="tetur13g00830"/>
</dbReference>
<dbReference type="Proteomes" id="UP000015104">
    <property type="component" value="Unassembled WGS sequence"/>
</dbReference>
<keyword evidence="1" id="KW-0472">Membrane</keyword>
<keyword evidence="1" id="KW-0812">Transmembrane</keyword>
<feature type="transmembrane region" description="Helical" evidence="1">
    <location>
        <begin position="43"/>
        <end position="63"/>
    </location>
</feature>
<keyword evidence="3" id="KW-1185">Reference proteome</keyword>
<organism evidence="2 3">
    <name type="scientific">Tetranychus urticae</name>
    <name type="common">Two-spotted spider mite</name>
    <dbReference type="NCBI Taxonomy" id="32264"/>
    <lineage>
        <taxon>Eukaryota</taxon>
        <taxon>Metazoa</taxon>
        <taxon>Ecdysozoa</taxon>
        <taxon>Arthropoda</taxon>
        <taxon>Chelicerata</taxon>
        <taxon>Arachnida</taxon>
        <taxon>Acari</taxon>
        <taxon>Acariformes</taxon>
        <taxon>Trombidiformes</taxon>
        <taxon>Prostigmata</taxon>
        <taxon>Eleutherengona</taxon>
        <taxon>Raphignathae</taxon>
        <taxon>Tetranychoidea</taxon>
        <taxon>Tetranychidae</taxon>
        <taxon>Tetranychus</taxon>
    </lineage>
</organism>
<feature type="transmembrane region" description="Helical" evidence="1">
    <location>
        <begin position="365"/>
        <end position="393"/>
    </location>
</feature>
<dbReference type="EMBL" id="CAEY01000163">
    <property type="status" value="NOT_ANNOTATED_CDS"/>
    <property type="molecule type" value="Genomic_DNA"/>
</dbReference>
<name>T1KJR0_TETUR</name>
<accession>T1KJR0</accession>
<proteinExistence type="predicted"/>
<dbReference type="HOGENOM" id="CLU_3109020_0_0_1"/>
<keyword evidence="1" id="KW-1133">Transmembrane helix</keyword>
<sequence>MKIYTLKPDFFKRRNLHRNVDRQKQPAYSNDRSRFMIFRLSQFFTYFGLISSLIIVISNYIAFRVTTKVDIRTYKKATLPSISVCFFYDIDPKYGPTIQESADHYHATRLTVKQINDLLPTWDQFVPSCLIVVPGFHKPVSCTHLDPNISEYLNLYSKCFRIFDSSFNKLKYQNYHHWGNQLVEITINKSVLTTSKIGVFLNNPTSGLENAMGNPSFIQFDTSENNQASITFKRIKIKSKPYPYVTDCFDYTQLDCKQRIRCIHSCVGELHLAVKNEWSYRRYIKLIPQHYNARFSDRPELSFLSTYCFNKYPQQPCTQMFYLPELGTQINSPFKENGSYHILINYPHGTEKIIKYFPGESFVNFLVHLTSVIGIWIFLPTIRALNILFYWTFKAFNFHQNVKKKLKLSHSSLKNGWLSHKSHPIRTRNQLSHAKKMSTRNAARIAW</sequence>
<reference evidence="3" key="1">
    <citation type="submission" date="2011-08" db="EMBL/GenBank/DDBJ databases">
        <authorList>
            <person name="Rombauts S."/>
        </authorList>
    </citation>
    <scope>NUCLEOTIDE SEQUENCE</scope>
    <source>
        <strain evidence="3">London</strain>
    </source>
</reference>
<dbReference type="AlphaFoldDB" id="T1KJR0"/>
<evidence type="ECO:0000313" key="2">
    <source>
        <dbReference type="EnsemblMetazoa" id="tetur13g00830.1"/>
    </source>
</evidence>
<reference evidence="2" key="2">
    <citation type="submission" date="2015-06" db="UniProtKB">
        <authorList>
            <consortium name="EnsemblMetazoa"/>
        </authorList>
    </citation>
    <scope>IDENTIFICATION</scope>
</reference>
<evidence type="ECO:0000313" key="3">
    <source>
        <dbReference type="Proteomes" id="UP000015104"/>
    </source>
</evidence>
<evidence type="ECO:0000256" key="1">
    <source>
        <dbReference type="SAM" id="Phobius"/>
    </source>
</evidence>
<protein>
    <submittedName>
        <fullName evidence="2">Uncharacterized protein</fullName>
    </submittedName>
</protein>